<dbReference type="RefSeq" id="XP_023176522.2">
    <property type="nucleotide sequence ID" value="XM_023320754.2"/>
</dbReference>
<dbReference type="OrthoDB" id="8008330at2759"/>
<accession>A0A6J1M8I0</accession>
<feature type="compositionally biased region" description="Polar residues" evidence="1">
    <location>
        <begin position="202"/>
        <end position="226"/>
    </location>
</feature>
<proteinExistence type="predicted"/>
<protein>
    <submittedName>
        <fullName evidence="3">Uncharacterized protein CG4951</fullName>
    </submittedName>
</protein>
<keyword evidence="2" id="KW-1185">Reference proteome</keyword>
<dbReference type="KEGG" id="dhe:111603247"/>
<feature type="compositionally biased region" description="Polar residues" evidence="1">
    <location>
        <begin position="171"/>
        <end position="182"/>
    </location>
</feature>
<evidence type="ECO:0000313" key="3">
    <source>
        <dbReference type="RefSeq" id="XP_023176522.2"/>
    </source>
</evidence>
<feature type="region of interest" description="Disordered" evidence="1">
    <location>
        <begin position="129"/>
        <end position="301"/>
    </location>
</feature>
<dbReference type="GeneID" id="111603247"/>
<feature type="compositionally biased region" description="Polar residues" evidence="1">
    <location>
        <begin position="278"/>
        <end position="301"/>
    </location>
</feature>
<organism evidence="2 3">
    <name type="scientific">Drosophila hydei</name>
    <name type="common">Fruit fly</name>
    <dbReference type="NCBI Taxonomy" id="7224"/>
    <lineage>
        <taxon>Eukaryota</taxon>
        <taxon>Metazoa</taxon>
        <taxon>Ecdysozoa</taxon>
        <taxon>Arthropoda</taxon>
        <taxon>Hexapoda</taxon>
        <taxon>Insecta</taxon>
        <taxon>Pterygota</taxon>
        <taxon>Neoptera</taxon>
        <taxon>Endopterygota</taxon>
        <taxon>Diptera</taxon>
        <taxon>Brachycera</taxon>
        <taxon>Muscomorpha</taxon>
        <taxon>Ephydroidea</taxon>
        <taxon>Drosophilidae</taxon>
        <taxon>Drosophila</taxon>
    </lineage>
</organism>
<name>A0A6J1M8I0_DROHY</name>
<feature type="compositionally biased region" description="Basic and acidic residues" evidence="1">
    <location>
        <begin position="183"/>
        <end position="192"/>
    </location>
</feature>
<sequence length="464" mass="53866">MSFSSAGEYRVVLQQYKYASHQIVCLFKILPDTVRLFEKEPENDFNWMTAARWSKIESGLWRLFASISNWHEDAPKLNTQMLIDHIKVTVSSSKELLPVAQKLLPDEKKNGSALSVEIELRYMSHEDETIVGTQTTKRKHVERAKETTLEADKVKLQPVRPNSSNKKKTPSRSSNSEQSQTPDKGKRKDLLKSNRKRERRSISQGSHSQNKNMTPITKTEQTSSRNRTVKRSKSPGSRATSVEPKTERRSARSPVRPNRYNEFVMSDKSSRKPKQKLTDQFSDSTKPVNKQQKQTDPQHATQKWTLEQLDGAKINSDALKELNDMLKVPKPREVKILLLKDMDEASVLSTFDKYREDFDRLFQERQHKYQTSNYMSIDHYHIMDILNKTIRDSMMNKLAEAYNKSGPHGSLVINGLLPLWIIRLFMDKYKFTQQEAVHQIADQLKYDTYLRAVNNEPIKSYLDD</sequence>
<evidence type="ECO:0000313" key="2">
    <source>
        <dbReference type="Proteomes" id="UP000504633"/>
    </source>
</evidence>
<feature type="compositionally biased region" description="Basic and acidic residues" evidence="1">
    <location>
        <begin position="143"/>
        <end position="155"/>
    </location>
</feature>
<reference evidence="3" key="1">
    <citation type="submission" date="2025-08" db="UniProtKB">
        <authorList>
            <consortium name="RefSeq"/>
        </authorList>
    </citation>
    <scope>IDENTIFICATION</scope>
    <source>
        <strain evidence="3">15085-1641.00</strain>
        <tissue evidence="3">Whole body</tissue>
    </source>
</reference>
<dbReference type="OMA" id="NYMSIDH"/>
<gene>
    <name evidence="3" type="primary">LOC111603247</name>
</gene>
<dbReference type="AlphaFoldDB" id="A0A6J1M8I0"/>
<dbReference type="Proteomes" id="UP000504633">
    <property type="component" value="Unplaced"/>
</dbReference>
<evidence type="ECO:0000256" key="1">
    <source>
        <dbReference type="SAM" id="MobiDB-lite"/>
    </source>
</evidence>